<evidence type="ECO:0000256" key="1">
    <source>
        <dbReference type="SAM" id="SignalP"/>
    </source>
</evidence>
<name>A0A087TIR8_STEMI</name>
<dbReference type="EMBL" id="KK115396">
    <property type="protein sequence ID" value="KFM65007.1"/>
    <property type="molecule type" value="Genomic_DNA"/>
</dbReference>
<keyword evidence="3" id="KW-1185">Reference proteome</keyword>
<evidence type="ECO:0000313" key="3">
    <source>
        <dbReference type="Proteomes" id="UP000054359"/>
    </source>
</evidence>
<gene>
    <name evidence="2" type="ORF">X975_17430</name>
</gene>
<evidence type="ECO:0000313" key="2">
    <source>
        <dbReference type="EMBL" id="KFM65007.1"/>
    </source>
</evidence>
<reference evidence="2 3" key="1">
    <citation type="submission" date="2013-11" db="EMBL/GenBank/DDBJ databases">
        <title>Genome sequencing of Stegodyphus mimosarum.</title>
        <authorList>
            <person name="Bechsgaard J."/>
        </authorList>
    </citation>
    <scope>NUCLEOTIDE SEQUENCE [LARGE SCALE GENOMIC DNA]</scope>
</reference>
<feature type="non-terminal residue" evidence="2">
    <location>
        <position position="50"/>
    </location>
</feature>
<proteinExistence type="predicted"/>
<sequence>MCWRSSLVILFIWIGPETQEEVCAVGMSKSDSVKEGCTTIVIYFVNFCST</sequence>
<feature type="signal peptide" evidence="1">
    <location>
        <begin position="1"/>
        <end position="19"/>
    </location>
</feature>
<keyword evidence="1" id="KW-0732">Signal</keyword>
<protein>
    <submittedName>
        <fullName evidence="2">Uncharacterized protein</fullName>
    </submittedName>
</protein>
<organism evidence="2 3">
    <name type="scientific">Stegodyphus mimosarum</name>
    <name type="common">African social velvet spider</name>
    <dbReference type="NCBI Taxonomy" id="407821"/>
    <lineage>
        <taxon>Eukaryota</taxon>
        <taxon>Metazoa</taxon>
        <taxon>Ecdysozoa</taxon>
        <taxon>Arthropoda</taxon>
        <taxon>Chelicerata</taxon>
        <taxon>Arachnida</taxon>
        <taxon>Araneae</taxon>
        <taxon>Araneomorphae</taxon>
        <taxon>Entelegynae</taxon>
        <taxon>Eresoidea</taxon>
        <taxon>Eresidae</taxon>
        <taxon>Stegodyphus</taxon>
    </lineage>
</organism>
<dbReference type="Proteomes" id="UP000054359">
    <property type="component" value="Unassembled WGS sequence"/>
</dbReference>
<dbReference type="AlphaFoldDB" id="A0A087TIR8"/>
<feature type="chain" id="PRO_5001829667" evidence="1">
    <location>
        <begin position="20"/>
        <end position="50"/>
    </location>
</feature>
<accession>A0A087TIR8</accession>